<dbReference type="GeneTree" id="ENSGT00390000011192"/>
<keyword evidence="2" id="KW-1185">Reference proteome</keyword>
<evidence type="ECO:0000313" key="1">
    <source>
        <dbReference type="Ensembl" id="ENSHHUP00000066580.1"/>
    </source>
</evidence>
<reference evidence="1" key="3">
    <citation type="submission" date="2025-09" db="UniProtKB">
        <authorList>
            <consortium name="Ensembl"/>
        </authorList>
    </citation>
    <scope>IDENTIFICATION</scope>
</reference>
<reference evidence="1" key="2">
    <citation type="submission" date="2025-08" db="UniProtKB">
        <authorList>
            <consortium name="Ensembl"/>
        </authorList>
    </citation>
    <scope>IDENTIFICATION</scope>
</reference>
<evidence type="ECO:0000313" key="2">
    <source>
        <dbReference type="Proteomes" id="UP000314982"/>
    </source>
</evidence>
<organism evidence="1 2">
    <name type="scientific">Hucho hucho</name>
    <name type="common">huchen</name>
    <dbReference type="NCBI Taxonomy" id="62062"/>
    <lineage>
        <taxon>Eukaryota</taxon>
        <taxon>Metazoa</taxon>
        <taxon>Chordata</taxon>
        <taxon>Craniata</taxon>
        <taxon>Vertebrata</taxon>
        <taxon>Euteleostomi</taxon>
        <taxon>Actinopterygii</taxon>
        <taxon>Neopterygii</taxon>
        <taxon>Teleostei</taxon>
        <taxon>Protacanthopterygii</taxon>
        <taxon>Salmoniformes</taxon>
        <taxon>Salmonidae</taxon>
        <taxon>Salmoninae</taxon>
        <taxon>Hucho</taxon>
    </lineage>
</organism>
<dbReference type="AlphaFoldDB" id="A0A4W5PYB8"/>
<proteinExistence type="predicted"/>
<reference evidence="2" key="1">
    <citation type="submission" date="2018-06" db="EMBL/GenBank/DDBJ databases">
        <title>Genome assembly of Danube salmon.</title>
        <authorList>
            <person name="Macqueen D.J."/>
            <person name="Gundappa M.K."/>
        </authorList>
    </citation>
    <scope>NUCLEOTIDE SEQUENCE [LARGE SCALE GENOMIC DNA]</scope>
</reference>
<accession>A0A4W5PYB8</accession>
<name>A0A4W5PYB8_9TELE</name>
<protein>
    <submittedName>
        <fullName evidence="1">Sec1 family domain containing 2</fullName>
    </submittedName>
</protein>
<dbReference type="Ensembl" id="ENSHHUT00000068825.1">
    <property type="protein sequence ID" value="ENSHHUP00000066580.1"/>
    <property type="gene ID" value="ENSHHUG00000039261.1"/>
</dbReference>
<sequence>MTLNRLIRNVYYFLMSVLSLPLSGRVTPEQLYSYVQLFKSNWGALESHCGVIQLGLATAQTLHHPTLPRWDACLAFERLLLQGVEVLKSSPWRGPIRLWRGCLTPSES</sequence>
<dbReference type="Proteomes" id="UP000314982">
    <property type="component" value="Unassembled WGS sequence"/>
</dbReference>